<dbReference type="SMART" id="SM00271">
    <property type="entry name" value="DnaJ"/>
    <property type="match status" value="1"/>
</dbReference>
<dbReference type="AlphaFoldDB" id="A0A7W7W4G8"/>
<dbReference type="PROSITE" id="PS50076">
    <property type="entry name" value="DNAJ_2"/>
    <property type="match status" value="1"/>
</dbReference>
<evidence type="ECO:0000259" key="3">
    <source>
        <dbReference type="PROSITE" id="PS50076"/>
    </source>
</evidence>
<dbReference type="GO" id="GO:0051082">
    <property type="term" value="F:unfolded protein binding"/>
    <property type="evidence" value="ECO:0007669"/>
    <property type="project" value="InterPro"/>
</dbReference>
<dbReference type="FunFam" id="2.60.260.20:FF:000013">
    <property type="entry name" value="DnaJ subfamily B member 11"/>
    <property type="match status" value="1"/>
</dbReference>
<dbReference type="CDD" id="cd10747">
    <property type="entry name" value="DnaJ_C"/>
    <property type="match status" value="1"/>
</dbReference>
<dbReference type="Pfam" id="PF01556">
    <property type="entry name" value="DnaJ_C"/>
    <property type="match status" value="1"/>
</dbReference>
<name>A0A7W7W4G8_9ACTN</name>
<dbReference type="GO" id="GO:0005737">
    <property type="term" value="C:cytoplasm"/>
    <property type="evidence" value="ECO:0007669"/>
    <property type="project" value="TreeGrafter"/>
</dbReference>
<dbReference type="EMBL" id="JACHJT010000001">
    <property type="protein sequence ID" value="MBB4933781.1"/>
    <property type="molecule type" value="Genomic_DNA"/>
</dbReference>
<feature type="domain" description="J" evidence="3">
    <location>
        <begin position="6"/>
        <end position="76"/>
    </location>
</feature>
<dbReference type="InterPro" id="IPR036869">
    <property type="entry name" value="J_dom_sf"/>
</dbReference>
<reference evidence="4 5" key="1">
    <citation type="submission" date="2020-08" db="EMBL/GenBank/DDBJ databases">
        <title>Sequencing the genomes of 1000 actinobacteria strains.</title>
        <authorList>
            <person name="Klenk H.-P."/>
        </authorList>
    </citation>
    <scope>NUCLEOTIDE SEQUENCE [LARGE SCALE GENOMIC DNA]</scope>
    <source>
        <strain evidence="4 5">DSM 102030</strain>
    </source>
</reference>
<dbReference type="GO" id="GO:0042026">
    <property type="term" value="P:protein refolding"/>
    <property type="evidence" value="ECO:0007669"/>
    <property type="project" value="TreeGrafter"/>
</dbReference>
<dbReference type="SUPFAM" id="SSF49493">
    <property type="entry name" value="HSP40/DnaJ peptide-binding domain"/>
    <property type="match status" value="2"/>
</dbReference>
<evidence type="ECO:0000256" key="1">
    <source>
        <dbReference type="ARBA" id="ARBA00023186"/>
    </source>
</evidence>
<feature type="region of interest" description="Disordered" evidence="2">
    <location>
        <begin position="57"/>
        <end position="78"/>
    </location>
</feature>
<dbReference type="Gene3D" id="1.10.287.110">
    <property type="entry name" value="DnaJ domain"/>
    <property type="match status" value="1"/>
</dbReference>
<organism evidence="4 5">
    <name type="scientific">Lipingzhangella halophila</name>
    <dbReference type="NCBI Taxonomy" id="1783352"/>
    <lineage>
        <taxon>Bacteria</taxon>
        <taxon>Bacillati</taxon>
        <taxon>Actinomycetota</taxon>
        <taxon>Actinomycetes</taxon>
        <taxon>Streptosporangiales</taxon>
        <taxon>Nocardiopsidaceae</taxon>
        <taxon>Lipingzhangella</taxon>
    </lineage>
</organism>
<dbReference type="CDD" id="cd06257">
    <property type="entry name" value="DnaJ"/>
    <property type="match status" value="1"/>
</dbReference>
<evidence type="ECO:0000313" key="4">
    <source>
        <dbReference type="EMBL" id="MBB4933781.1"/>
    </source>
</evidence>
<dbReference type="PANTHER" id="PTHR43096:SF52">
    <property type="entry name" value="DNAJ HOMOLOG 1, MITOCHONDRIAL-RELATED"/>
    <property type="match status" value="1"/>
</dbReference>
<dbReference type="Proteomes" id="UP000523007">
    <property type="component" value="Unassembled WGS sequence"/>
</dbReference>
<dbReference type="PANTHER" id="PTHR43096">
    <property type="entry name" value="DNAJ HOMOLOG 1, MITOCHONDRIAL-RELATED"/>
    <property type="match status" value="1"/>
</dbReference>
<protein>
    <submittedName>
        <fullName evidence="4">DnaJ-class molecular chaperone</fullName>
    </submittedName>
</protein>
<dbReference type="Pfam" id="PF00226">
    <property type="entry name" value="DnaJ"/>
    <property type="match status" value="1"/>
</dbReference>
<evidence type="ECO:0000256" key="2">
    <source>
        <dbReference type="SAM" id="MobiDB-lite"/>
    </source>
</evidence>
<keyword evidence="1" id="KW-0143">Chaperone</keyword>
<comment type="caution">
    <text evidence="4">The sequence shown here is derived from an EMBL/GenBank/DDBJ whole genome shotgun (WGS) entry which is preliminary data.</text>
</comment>
<dbReference type="InterPro" id="IPR001623">
    <property type="entry name" value="DnaJ_domain"/>
</dbReference>
<proteinExistence type="predicted"/>
<sequence length="267" mass="28628">MTAPENPYEVLGIGTDATHEQIARAFRDLARRHHPDAGGDHDAFARLQAAYETLIERHGHGAARRGDREASRDRRGTRIPVRVRRAAPRRGADSKADLRLRLSEAVYGTTASIEVDGEQRATVAVPRATTHGHRLRVSGVGEPGRHGGEPGDLLVTVHVEPHPTYRRVGCDLRTTLVLSYPEAVLGGTVPITTLDGGELRVSVPPGTSHGDQLRQPGYGVPAHGGHGPGDLVVEIAVDVPDTLDPAQRAAIGHLGSVLPPPRKDPRR</sequence>
<dbReference type="PRINTS" id="PR00625">
    <property type="entry name" value="JDOMAIN"/>
</dbReference>
<accession>A0A7W7W4G8</accession>
<dbReference type="RefSeq" id="WP_184581338.1">
    <property type="nucleotide sequence ID" value="NZ_JACHJT010000001.1"/>
</dbReference>
<feature type="compositionally biased region" description="Basic and acidic residues" evidence="2">
    <location>
        <begin position="57"/>
        <end position="76"/>
    </location>
</feature>
<dbReference type="InterPro" id="IPR002939">
    <property type="entry name" value="DnaJ_C"/>
</dbReference>
<gene>
    <name evidence="4" type="ORF">F4561_004601</name>
</gene>
<dbReference type="Gene3D" id="2.60.260.20">
    <property type="entry name" value="Urease metallochaperone UreE, N-terminal domain"/>
    <property type="match status" value="2"/>
</dbReference>
<keyword evidence="5" id="KW-1185">Reference proteome</keyword>
<dbReference type="InterPro" id="IPR008971">
    <property type="entry name" value="HSP40/DnaJ_pept-bd"/>
</dbReference>
<evidence type="ECO:0000313" key="5">
    <source>
        <dbReference type="Proteomes" id="UP000523007"/>
    </source>
</evidence>
<dbReference type="SUPFAM" id="SSF46565">
    <property type="entry name" value="Chaperone J-domain"/>
    <property type="match status" value="1"/>
</dbReference>